<evidence type="ECO:0000256" key="5">
    <source>
        <dbReference type="PROSITE-ProRule" id="PRU00335"/>
    </source>
</evidence>
<protein>
    <submittedName>
        <fullName evidence="7">Bacterial regulatory s, tetR family protein</fullName>
    </submittedName>
</protein>
<dbReference type="InterPro" id="IPR036271">
    <property type="entry name" value="Tet_transcr_reg_TetR-rel_C_sf"/>
</dbReference>
<evidence type="ECO:0000313" key="8">
    <source>
        <dbReference type="Proteomes" id="UP000029413"/>
    </source>
</evidence>
<dbReference type="InterPro" id="IPR009057">
    <property type="entry name" value="Homeodomain-like_sf"/>
</dbReference>
<dbReference type="Gene3D" id="1.10.357.10">
    <property type="entry name" value="Tetracycline Repressor, domain 2"/>
    <property type="match status" value="1"/>
</dbReference>
<evidence type="ECO:0000256" key="2">
    <source>
        <dbReference type="ARBA" id="ARBA00023015"/>
    </source>
</evidence>
<evidence type="ECO:0000256" key="3">
    <source>
        <dbReference type="ARBA" id="ARBA00023125"/>
    </source>
</evidence>
<evidence type="ECO:0000256" key="4">
    <source>
        <dbReference type="ARBA" id="ARBA00023163"/>
    </source>
</evidence>
<dbReference type="PRINTS" id="PR00455">
    <property type="entry name" value="HTHTETR"/>
</dbReference>
<dbReference type="PROSITE" id="PS50977">
    <property type="entry name" value="HTH_TETR_2"/>
    <property type="match status" value="1"/>
</dbReference>
<dbReference type="SUPFAM" id="SSF48498">
    <property type="entry name" value="Tetracyclin repressor-like, C-terminal domain"/>
    <property type="match status" value="1"/>
</dbReference>
<dbReference type="SUPFAM" id="SSF46689">
    <property type="entry name" value="Homeodomain-like"/>
    <property type="match status" value="1"/>
</dbReference>
<dbReference type="GO" id="GO:0003700">
    <property type="term" value="F:DNA-binding transcription factor activity"/>
    <property type="evidence" value="ECO:0007669"/>
    <property type="project" value="TreeGrafter"/>
</dbReference>
<dbReference type="GO" id="GO:0000976">
    <property type="term" value="F:transcription cis-regulatory region binding"/>
    <property type="evidence" value="ECO:0007669"/>
    <property type="project" value="TreeGrafter"/>
</dbReference>
<dbReference type="InterPro" id="IPR001647">
    <property type="entry name" value="HTH_TetR"/>
</dbReference>
<keyword evidence="4" id="KW-0804">Transcription</keyword>
<dbReference type="Pfam" id="PF13977">
    <property type="entry name" value="TetR_C_6"/>
    <property type="match status" value="1"/>
</dbReference>
<dbReference type="Proteomes" id="UP000029413">
    <property type="component" value="Chromosome 2"/>
</dbReference>
<evidence type="ECO:0000313" key="7">
    <source>
        <dbReference type="EMBL" id="AIO37082.1"/>
    </source>
</evidence>
<accession>A0AAN0RZS8</accession>
<keyword evidence="2" id="KW-0805">Transcription regulation</keyword>
<evidence type="ECO:0000259" key="6">
    <source>
        <dbReference type="PROSITE" id="PS50977"/>
    </source>
</evidence>
<organism evidence="7 8">
    <name type="scientific">Burkholderia cenocepacia</name>
    <dbReference type="NCBI Taxonomy" id="95486"/>
    <lineage>
        <taxon>Bacteria</taxon>
        <taxon>Pseudomonadati</taxon>
        <taxon>Pseudomonadota</taxon>
        <taxon>Betaproteobacteria</taxon>
        <taxon>Burkholderiales</taxon>
        <taxon>Burkholderiaceae</taxon>
        <taxon>Burkholderia</taxon>
        <taxon>Burkholderia cepacia complex</taxon>
    </lineage>
</organism>
<keyword evidence="1" id="KW-0678">Repressor</keyword>
<dbReference type="PANTHER" id="PTHR30055:SF234">
    <property type="entry name" value="HTH-TYPE TRANSCRIPTIONAL REGULATOR BETI"/>
    <property type="match status" value="1"/>
</dbReference>
<dbReference type="KEGG" id="bcen:DM39_4151"/>
<evidence type="ECO:0000256" key="1">
    <source>
        <dbReference type="ARBA" id="ARBA00022491"/>
    </source>
</evidence>
<reference evidence="7 8" key="1">
    <citation type="submission" date="2014-05" db="EMBL/GenBank/DDBJ databases">
        <authorList>
            <person name="Bishop-Lilly K.A."/>
            <person name="Broomall S.M."/>
            <person name="Chain P.S."/>
            <person name="Chertkov O."/>
            <person name="Coyne S.R."/>
            <person name="Daligault H.E."/>
            <person name="Davenport K.W."/>
            <person name="Erkkila T."/>
            <person name="Frey K.G."/>
            <person name="Gibbons H.S."/>
            <person name="Gu W."/>
            <person name="Jaissle J."/>
            <person name="Johnson S.L."/>
            <person name="Koroleva G.I."/>
            <person name="Ladner J.T."/>
            <person name="Lo C.-C."/>
            <person name="Minogue T.D."/>
            <person name="Munk C."/>
            <person name="Palacios G.F."/>
            <person name="Redden C.L."/>
            <person name="Rosenzweig C.N."/>
            <person name="Scholz M.B."/>
            <person name="Teshima H."/>
            <person name="Xu Y."/>
        </authorList>
    </citation>
    <scope>NUCLEOTIDE SEQUENCE [LARGE SCALE GENOMIC DNA]</scope>
    <source>
        <strain evidence="7 8">DDS 22E-1</strain>
    </source>
</reference>
<dbReference type="AlphaFoldDB" id="A0AAN0RZS8"/>
<feature type="domain" description="HTH tetR-type" evidence="6">
    <location>
        <begin position="27"/>
        <end position="87"/>
    </location>
</feature>
<name>A0AAN0RZS8_9BURK</name>
<feature type="DNA-binding region" description="H-T-H motif" evidence="5">
    <location>
        <begin position="50"/>
        <end position="69"/>
    </location>
</feature>
<dbReference type="Pfam" id="PF00440">
    <property type="entry name" value="TetR_N"/>
    <property type="match status" value="1"/>
</dbReference>
<keyword evidence="3 5" id="KW-0238">DNA-binding</keyword>
<gene>
    <name evidence="7" type="ORF">DM39_4151</name>
</gene>
<dbReference type="EMBL" id="CP007784">
    <property type="protein sequence ID" value="AIO37082.1"/>
    <property type="molecule type" value="Genomic_DNA"/>
</dbReference>
<keyword evidence="8" id="KW-1185">Reference proteome</keyword>
<dbReference type="InterPro" id="IPR050109">
    <property type="entry name" value="HTH-type_TetR-like_transc_reg"/>
</dbReference>
<dbReference type="PANTHER" id="PTHR30055">
    <property type="entry name" value="HTH-TYPE TRANSCRIPTIONAL REGULATOR RUTR"/>
    <property type="match status" value="1"/>
</dbReference>
<sequence length="220" mass="24493">MKEMTITSAEVLGPTAAIAPKRRGNRATRVPAIIEASINVFATEGNAGFTQRRIASDAGIRLRTLQHYFSTREELLRATIEEFVGRYIERYRVIALDKLRSPEARLDALVDDVFSTILTGPGARASTFALECWSLAEHEEFVREEVAKVDEQFMEMFSGLVAKISPTLTSAECSLRAALLLSHLQGLLVFIRRAGDNKPELETFRHATKVVWKAISKAAQ</sequence>
<dbReference type="InterPro" id="IPR039538">
    <property type="entry name" value="BetI_C"/>
</dbReference>
<proteinExistence type="predicted"/>